<feature type="transmembrane region" description="Helical" evidence="1">
    <location>
        <begin position="116"/>
        <end position="137"/>
    </location>
</feature>
<organism evidence="2 3">
    <name type="scientific">Pristionchus mayeri</name>
    <dbReference type="NCBI Taxonomy" id="1317129"/>
    <lineage>
        <taxon>Eukaryota</taxon>
        <taxon>Metazoa</taxon>
        <taxon>Ecdysozoa</taxon>
        <taxon>Nematoda</taxon>
        <taxon>Chromadorea</taxon>
        <taxon>Rhabditida</taxon>
        <taxon>Rhabditina</taxon>
        <taxon>Diplogasteromorpha</taxon>
        <taxon>Diplogasteroidea</taxon>
        <taxon>Neodiplogasteridae</taxon>
        <taxon>Pristionchus</taxon>
    </lineage>
</organism>
<sequence length="150" mass="17230">LLGLVLNIVLFIFLCRSYIGKVARLYRIACMITALLNLYTSFLLLLLLDVVLLVDGCLAVVLYGEILFFFPDQANDILAVSFFTHVHTMWQTLSVPSIVQWMYLEMSNAGAVRKLVYAYAITVLLYANTLYLVVYLFRDRSFRAELEKKI</sequence>
<gene>
    <name evidence="2" type="ORF">PMAYCL1PPCAC_17072</name>
</gene>
<evidence type="ECO:0000313" key="2">
    <source>
        <dbReference type="EMBL" id="GMR46877.1"/>
    </source>
</evidence>
<name>A0AAN5CLZ1_9BILA</name>
<dbReference type="AlphaFoldDB" id="A0AAN5CLZ1"/>
<comment type="caution">
    <text evidence="2">The sequence shown here is derived from an EMBL/GenBank/DDBJ whole genome shotgun (WGS) entry which is preliminary data.</text>
</comment>
<accession>A0AAN5CLZ1</accession>
<evidence type="ECO:0008006" key="4">
    <source>
        <dbReference type="Google" id="ProtNLM"/>
    </source>
</evidence>
<dbReference type="Proteomes" id="UP001328107">
    <property type="component" value="Unassembled WGS sequence"/>
</dbReference>
<reference evidence="3" key="1">
    <citation type="submission" date="2022-10" db="EMBL/GenBank/DDBJ databases">
        <title>Genome assembly of Pristionchus species.</title>
        <authorList>
            <person name="Yoshida K."/>
            <person name="Sommer R.J."/>
        </authorList>
    </citation>
    <scope>NUCLEOTIDE SEQUENCE [LARGE SCALE GENOMIC DNA]</scope>
    <source>
        <strain evidence="3">RS5460</strain>
    </source>
</reference>
<proteinExistence type="predicted"/>
<protein>
    <recommendedName>
        <fullName evidence="4">G protein-coupled receptor</fullName>
    </recommendedName>
</protein>
<keyword evidence="1" id="KW-0472">Membrane</keyword>
<keyword evidence="1" id="KW-1133">Transmembrane helix</keyword>
<evidence type="ECO:0000313" key="3">
    <source>
        <dbReference type="Proteomes" id="UP001328107"/>
    </source>
</evidence>
<feature type="non-terminal residue" evidence="2">
    <location>
        <position position="1"/>
    </location>
</feature>
<keyword evidence="3" id="KW-1185">Reference proteome</keyword>
<feature type="transmembrane region" description="Helical" evidence="1">
    <location>
        <begin position="50"/>
        <end position="70"/>
    </location>
</feature>
<keyword evidence="1" id="KW-0812">Transmembrane</keyword>
<dbReference type="EMBL" id="BTRK01000004">
    <property type="protein sequence ID" value="GMR46877.1"/>
    <property type="molecule type" value="Genomic_DNA"/>
</dbReference>
<evidence type="ECO:0000256" key="1">
    <source>
        <dbReference type="SAM" id="Phobius"/>
    </source>
</evidence>